<evidence type="ECO:0000256" key="6">
    <source>
        <dbReference type="ARBA" id="ARBA00048859"/>
    </source>
</evidence>
<feature type="binding site" evidence="7">
    <location>
        <position position="226"/>
    </location>
    <ligand>
        <name>L-aspartate</name>
        <dbReference type="ChEBI" id="CHEBI:29991"/>
    </ligand>
</feature>
<keyword evidence="4 7" id="KW-0665">Pyrimidine biosynthesis</keyword>
<dbReference type="STRING" id="1817892.AUK40_06325"/>
<comment type="catalytic activity">
    <reaction evidence="6 7">
        <text>carbamoyl phosphate + L-aspartate = N-carbamoyl-L-aspartate + phosphate + H(+)</text>
        <dbReference type="Rhea" id="RHEA:20013"/>
        <dbReference type="ChEBI" id="CHEBI:15378"/>
        <dbReference type="ChEBI" id="CHEBI:29991"/>
        <dbReference type="ChEBI" id="CHEBI:32814"/>
        <dbReference type="ChEBI" id="CHEBI:43474"/>
        <dbReference type="ChEBI" id="CHEBI:58228"/>
        <dbReference type="EC" id="2.1.3.2"/>
    </reaction>
</comment>
<evidence type="ECO:0000256" key="7">
    <source>
        <dbReference type="HAMAP-Rule" id="MF_00001"/>
    </source>
</evidence>
<dbReference type="Gene3D" id="3.40.50.1380">
    <property type="entry name" value="Methylglyoxal synthase-like domain"/>
    <property type="match status" value="1"/>
</dbReference>
<comment type="similarity">
    <text evidence="2 7">Belongs to the aspartate/ornithine carbamoyltransferase superfamily. ATCase family.</text>
</comment>
<dbReference type="Proteomes" id="UP000183245">
    <property type="component" value="Unassembled WGS sequence"/>
</dbReference>
<dbReference type="FunFam" id="3.40.50.1370:FF:000002">
    <property type="entry name" value="Aspartate carbamoyltransferase 2"/>
    <property type="match status" value="1"/>
</dbReference>
<organism evidence="9 10">
    <name type="scientific">Candidatus Wirthbacteria bacterium CG2_30_54_11</name>
    <dbReference type="NCBI Taxonomy" id="1817892"/>
    <lineage>
        <taxon>Bacteria</taxon>
        <taxon>Candidatus Wirthbacteria</taxon>
    </lineage>
</organism>
<dbReference type="Pfam" id="PF02142">
    <property type="entry name" value="MGS"/>
    <property type="match status" value="1"/>
</dbReference>
<evidence type="ECO:0000256" key="5">
    <source>
        <dbReference type="ARBA" id="ARBA00043884"/>
    </source>
</evidence>
<gene>
    <name evidence="7" type="primary">pyrB</name>
    <name evidence="9" type="ORF">AUK40_06325</name>
</gene>
<dbReference type="GO" id="GO:0004070">
    <property type="term" value="F:aspartate carbamoyltransferase activity"/>
    <property type="evidence" value="ECO:0007669"/>
    <property type="project" value="UniProtKB-UniRule"/>
</dbReference>
<evidence type="ECO:0000256" key="4">
    <source>
        <dbReference type="ARBA" id="ARBA00022975"/>
    </source>
</evidence>
<dbReference type="PANTHER" id="PTHR45753:SF6">
    <property type="entry name" value="ASPARTATE CARBAMOYLTRANSFERASE"/>
    <property type="match status" value="1"/>
</dbReference>
<comment type="function">
    <text evidence="5 7">Catalyzes the condensation of carbamoyl phosphate and aspartate to form carbamoyl aspartate and inorganic phosphate, the committed step in the de novo pyrimidine nucleotide biosynthesis pathway.</text>
</comment>
<evidence type="ECO:0000256" key="3">
    <source>
        <dbReference type="ARBA" id="ARBA00022679"/>
    </source>
</evidence>
<feature type="binding site" evidence="7">
    <location>
        <position position="135"/>
    </location>
    <ligand>
        <name>carbamoyl phosphate</name>
        <dbReference type="ChEBI" id="CHEBI:58228"/>
    </ligand>
</feature>
<dbReference type="InterPro" id="IPR002082">
    <property type="entry name" value="Asp_carbamoyltransf"/>
</dbReference>
<dbReference type="PRINTS" id="PR00101">
    <property type="entry name" value="ATCASE"/>
</dbReference>
<dbReference type="NCBIfam" id="NF002032">
    <property type="entry name" value="PRK00856.1"/>
    <property type="match status" value="1"/>
</dbReference>
<evidence type="ECO:0000259" key="8">
    <source>
        <dbReference type="PROSITE" id="PS51855"/>
    </source>
</evidence>
<comment type="pathway">
    <text evidence="1 7">Pyrimidine metabolism; UMP biosynthesis via de novo pathway; (S)-dihydroorotate from bicarbonate: step 2/3.</text>
</comment>
<feature type="binding site" evidence="7">
    <location>
        <position position="83"/>
    </location>
    <ligand>
        <name>L-aspartate</name>
        <dbReference type="ChEBI" id="CHEBI:29991"/>
    </ligand>
</feature>
<feature type="domain" description="MGS-like" evidence="8">
    <location>
        <begin position="313"/>
        <end position="436"/>
    </location>
</feature>
<comment type="caution">
    <text evidence="9">The sequence shown here is derived from an EMBL/GenBank/DDBJ whole genome shotgun (WGS) entry which is preliminary data.</text>
</comment>
<comment type="subunit">
    <text evidence="7">Heterododecamer (2C3:3R2) of six catalytic PyrB chains organized as two trimers (C3), and six regulatory PyrI chains organized as three dimers (R2).</text>
</comment>
<evidence type="ECO:0000313" key="10">
    <source>
        <dbReference type="Proteomes" id="UP000183245"/>
    </source>
</evidence>
<dbReference type="PANTHER" id="PTHR45753">
    <property type="entry name" value="ORNITHINE CARBAMOYLTRANSFERASE, MITOCHONDRIAL"/>
    <property type="match status" value="1"/>
</dbReference>
<dbReference type="Pfam" id="PF02729">
    <property type="entry name" value="OTCace_N"/>
    <property type="match status" value="1"/>
</dbReference>
<dbReference type="SMART" id="SM00851">
    <property type="entry name" value="MGS"/>
    <property type="match status" value="1"/>
</dbReference>
<evidence type="ECO:0000256" key="1">
    <source>
        <dbReference type="ARBA" id="ARBA00004852"/>
    </source>
</evidence>
<keyword evidence="3 7" id="KW-0808">Transferase</keyword>
<dbReference type="GO" id="GO:0006520">
    <property type="term" value="P:amino acid metabolic process"/>
    <property type="evidence" value="ECO:0007669"/>
    <property type="project" value="InterPro"/>
</dbReference>
<feature type="binding site" evidence="7">
    <location>
        <position position="165"/>
    </location>
    <ligand>
        <name>L-aspartate</name>
        <dbReference type="ChEBI" id="CHEBI:29991"/>
    </ligand>
</feature>
<feature type="binding site" evidence="7">
    <location>
        <position position="266"/>
    </location>
    <ligand>
        <name>carbamoyl phosphate</name>
        <dbReference type="ChEBI" id="CHEBI:58228"/>
    </ligand>
</feature>
<dbReference type="GO" id="GO:0006207">
    <property type="term" value="P:'de novo' pyrimidine nucleobase biosynthetic process"/>
    <property type="evidence" value="ECO:0007669"/>
    <property type="project" value="InterPro"/>
</dbReference>
<feature type="binding site" evidence="7">
    <location>
        <position position="104"/>
    </location>
    <ligand>
        <name>carbamoyl phosphate</name>
        <dbReference type="ChEBI" id="CHEBI:58228"/>
    </ligand>
</feature>
<feature type="binding site" evidence="7">
    <location>
        <position position="55"/>
    </location>
    <ligand>
        <name>carbamoyl phosphate</name>
        <dbReference type="ChEBI" id="CHEBI:58228"/>
    </ligand>
</feature>
<sequence length="436" mass="48834">MHDFKGRDIISIEDFDREDLMYVMKTAELMETNDYSDLLKGMIIATLFFEPSTRTRFSFETAALKLGAQVITTSSAQFSSLYKGETLFDTAAVIGGYADVLVMRHPEKGSAHALAAGTDKPVINGGDGPGEHPSQTLLDLYTIMTEKGTLDSLHIGFVGDLKNGRTVHSLVTALKFFNPTLYFIAPKALAIPEEYKKMLDDAAITYHVTESLDEYLDKIDVLYVTRIQKERFSDPAEYEKLKHVYVIDRNTLSQAKPDISIMHPLPRVGEIKEEIDDTKNAVYFRQAWNGVPVRMALLALVTGKFVLKDERTLHRLVKKNVLVSIGTDEDKKTLLPEIQHMHQLGYNIYATDKTSKFLAASGVPNTRLHKISDKASKPNIKDFLAEKRLDMIINIPTGKGGAEDTDGALMRKMAIGQQIPLFTELQVVRFLMQALD</sequence>
<feature type="binding site" evidence="7">
    <location>
        <position position="132"/>
    </location>
    <ligand>
        <name>carbamoyl phosphate</name>
        <dbReference type="ChEBI" id="CHEBI:58228"/>
    </ligand>
</feature>
<dbReference type="EMBL" id="MNZT01000116">
    <property type="protein sequence ID" value="OIP95132.1"/>
    <property type="molecule type" value="Genomic_DNA"/>
</dbReference>
<dbReference type="NCBIfam" id="TIGR00670">
    <property type="entry name" value="asp_carb_tr"/>
    <property type="match status" value="1"/>
</dbReference>
<proteinExistence type="inferred from homology"/>
<dbReference type="InterPro" id="IPR011607">
    <property type="entry name" value="MGS-like_dom"/>
</dbReference>
<dbReference type="GO" id="GO:0044205">
    <property type="term" value="P:'de novo' UMP biosynthetic process"/>
    <property type="evidence" value="ECO:0007669"/>
    <property type="project" value="UniProtKB-UniRule"/>
</dbReference>
<dbReference type="Gene3D" id="3.40.50.1370">
    <property type="entry name" value="Aspartate/ornithine carbamoyltransferase"/>
    <property type="match status" value="2"/>
</dbReference>
<dbReference type="SUPFAM" id="SSF53671">
    <property type="entry name" value="Aspartate/ornithine carbamoyltransferase"/>
    <property type="match status" value="1"/>
</dbReference>
<dbReference type="GO" id="GO:0016597">
    <property type="term" value="F:amino acid binding"/>
    <property type="evidence" value="ECO:0007669"/>
    <property type="project" value="InterPro"/>
</dbReference>
<dbReference type="InterPro" id="IPR036914">
    <property type="entry name" value="MGS-like_dom_sf"/>
</dbReference>
<name>A0A1J5IDB7_9BACT</name>
<feature type="binding site" evidence="7">
    <location>
        <position position="54"/>
    </location>
    <ligand>
        <name>carbamoyl phosphate</name>
        <dbReference type="ChEBI" id="CHEBI:58228"/>
    </ligand>
</feature>
<dbReference type="InterPro" id="IPR006131">
    <property type="entry name" value="Asp_carbamoyltransf_Asp/Orn-bd"/>
</dbReference>
<dbReference type="InterPro" id="IPR006130">
    <property type="entry name" value="Asp/Orn_carbamoylTrfase"/>
</dbReference>
<dbReference type="InterPro" id="IPR036901">
    <property type="entry name" value="Asp/Orn_carbamoylTrfase_sf"/>
</dbReference>
<dbReference type="UniPathway" id="UPA00070">
    <property type="reaction ID" value="UER00116"/>
</dbReference>
<dbReference type="SUPFAM" id="SSF52335">
    <property type="entry name" value="Methylglyoxal synthase-like"/>
    <property type="match status" value="1"/>
</dbReference>
<dbReference type="EC" id="2.1.3.2" evidence="7"/>
<feature type="binding site" evidence="7">
    <location>
        <position position="265"/>
    </location>
    <ligand>
        <name>carbamoyl phosphate</name>
        <dbReference type="ChEBI" id="CHEBI:58228"/>
    </ligand>
</feature>
<reference evidence="9" key="1">
    <citation type="journal article" date="2016" name="Environ. Microbiol.">
        <title>Genomic resolution of a cold subsurface aquifer community provides metabolic insights for novel microbes adapted to high CO concentrations.</title>
        <authorList>
            <person name="Probst A.J."/>
            <person name="Castelle C.J."/>
            <person name="Singh A."/>
            <person name="Brown C.T."/>
            <person name="Anantharaman K."/>
            <person name="Sharon I."/>
            <person name="Hug L.A."/>
            <person name="Burstein D."/>
            <person name="Emerson J.B."/>
            <person name="Thomas B.C."/>
            <person name="Banfield J.F."/>
        </authorList>
    </citation>
    <scope>NUCLEOTIDE SEQUENCE [LARGE SCALE GENOMIC DNA]</scope>
    <source>
        <strain evidence="9">CG2_30_54_11</strain>
    </source>
</reference>
<dbReference type="PROSITE" id="PS51855">
    <property type="entry name" value="MGS"/>
    <property type="match status" value="1"/>
</dbReference>
<dbReference type="Pfam" id="PF00185">
    <property type="entry name" value="OTCace"/>
    <property type="match status" value="1"/>
</dbReference>
<evidence type="ECO:0000256" key="2">
    <source>
        <dbReference type="ARBA" id="ARBA00008896"/>
    </source>
</evidence>
<dbReference type="PRINTS" id="PR00100">
    <property type="entry name" value="AOTCASE"/>
</dbReference>
<dbReference type="AlphaFoldDB" id="A0A1J5IDB7"/>
<dbReference type="PROSITE" id="PS00097">
    <property type="entry name" value="CARBAMOYLTRANSFERASE"/>
    <property type="match status" value="1"/>
</dbReference>
<protein>
    <recommendedName>
        <fullName evidence="7">Aspartate carbamoyltransferase</fullName>
        <ecNumber evidence="7">2.1.3.2</ecNumber>
    </recommendedName>
    <alternativeName>
        <fullName evidence="7">Aspartate transcarbamylase</fullName>
        <shortName evidence="7">ATCase</shortName>
    </alternativeName>
</protein>
<dbReference type="InterPro" id="IPR006132">
    <property type="entry name" value="Asp/Orn_carbamoyltranf_P-bd"/>
</dbReference>
<accession>A0A1J5IDB7</accession>
<evidence type="ECO:0000313" key="9">
    <source>
        <dbReference type="EMBL" id="OIP95132.1"/>
    </source>
</evidence>
<dbReference type="HAMAP" id="MF_00001">
    <property type="entry name" value="Asp_carb_tr"/>
    <property type="match status" value="1"/>
</dbReference>